<evidence type="ECO:0000313" key="2">
    <source>
        <dbReference type="EMBL" id="KAI9178046.1"/>
    </source>
</evidence>
<dbReference type="AlphaFoldDB" id="A0AAD5NSZ9"/>
<keyword evidence="3" id="KW-1185">Reference proteome</keyword>
<feature type="region of interest" description="Disordered" evidence="1">
    <location>
        <begin position="37"/>
        <end position="73"/>
    </location>
</feature>
<protein>
    <submittedName>
        <fullName evidence="2">Uncharacterized protein</fullName>
    </submittedName>
</protein>
<reference evidence="2" key="2">
    <citation type="submission" date="2023-02" db="EMBL/GenBank/DDBJ databases">
        <authorList>
            <person name="Swenson N.G."/>
            <person name="Wegrzyn J.L."/>
            <person name="Mcevoy S.L."/>
        </authorList>
    </citation>
    <scope>NUCLEOTIDE SEQUENCE</scope>
    <source>
        <strain evidence="2">91603</strain>
        <tissue evidence="2">Leaf</tissue>
    </source>
</reference>
<gene>
    <name evidence="2" type="ORF">LWI28_022039</name>
</gene>
<name>A0AAD5NSZ9_ACENE</name>
<organism evidence="2 3">
    <name type="scientific">Acer negundo</name>
    <name type="common">Box elder</name>
    <dbReference type="NCBI Taxonomy" id="4023"/>
    <lineage>
        <taxon>Eukaryota</taxon>
        <taxon>Viridiplantae</taxon>
        <taxon>Streptophyta</taxon>
        <taxon>Embryophyta</taxon>
        <taxon>Tracheophyta</taxon>
        <taxon>Spermatophyta</taxon>
        <taxon>Magnoliopsida</taxon>
        <taxon>eudicotyledons</taxon>
        <taxon>Gunneridae</taxon>
        <taxon>Pentapetalae</taxon>
        <taxon>rosids</taxon>
        <taxon>malvids</taxon>
        <taxon>Sapindales</taxon>
        <taxon>Sapindaceae</taxon>
        <taxon>Hippocastanoideae</taxon>
        <taxon>Acereae</taxon>
        <taxon>Acer</taxon>
    </lineage>
</organism>
<evidence type="ECO:0000256" key="1">
    <source>
        <dbReference type="SAM" id="MobiDB-lite"/>
    </source>
</evidence>
<dbReference type="EMBL" id="JAJSOW010000102">
    <property type="protein sequence ID" value="KAI9178046.1"/>
    <property type="molecule type" value="Genomic_DNA"/>
</dbReference>
<comment type="caution">
    <text evidence="2">The sequence shown here is derived from an EMBL/GenBank/DDBJ whole genome shotgun (WGS) entry which is preliminary data.</text>
</comment>
<dbReference type="Proteomes" id="UP001064489">
    <property type="component" value="Chromosome 5"/>
</dbReference>
<proteinExistence type="predicted"/>
<reference evidence="2" key="1">
    <citation type="journal article" date="2022" name="Plant J.">
        <title>Strategies of tolerance reflected in two North American maple genomes.</title>
        <authorList>
            <person name="McEvoy S.L."/>
            <person name="Sezen U.U."/>
            <person name="Trouern-Trend A."/>
            <person name="McMahon S.M."/>
            <person name="Schaberg P.G."/>
            <person name="Yang J."/>
            <person name="Wegrzyn J.L."/>
            <person name="Swenson N.G."/>
        </authorList>
    </citation>
    <scope>NUCLEOTIDE SEQUENCE</scope>
    <source>
        <strain evidence="2">91603</strain>
    </source>
</reference>
<sequence>MERTGQPQLVMSVSHVGHMWAEMGPARVPHVAHTWPCKAHPAPSGPLSLASTEKAQRRGKGSRNDNPAPIPPPITAACPLPRDLIGQEINRDILKQQAADYLEAIRLRMIAQGIPFEAARISEDISPSIRVLLFDRLGPSPPNLVCQVNLRPRLVKSAIEILPRRVQPLVRLRGEKKDPQPDSEGSARS</sequence>
<evidence type="ECO:0000313" key="3">
    <source>
        <dbReference type="Proteomes" id="UP001064489"/>
    </source>
</evidence>
<accession>A0AAD5NSZ9</accession>